<dbReference type="InterPro" id="IPR058668">
    <property type="entry name" value="NERD_dom"/>
</dbReference>
<dbReference type="PANTHER" id="PTHR46851">
    <property type="entry name" value="OS01G0884500 PROTEIN"/>
    <property type="match status" value="1"/>
</dbReference>
<dbReference type="Gene3D" id="3.30.1490.40">
    <property type="match status" value="1"/>
</dbReference>
<dbReference type="Gene3D" id="3.90.70.200">
    <property type="entry name" value="Plus-3 domain"/>
    <property type="match status" value="1"/>
</dbReference>
<dbReference type="InterPro" id="IPR045894">
    <property type="entry name" value="At5g08430-like"/>
</dbReference>
<evidence type="ECO:0000259" key="3">
    <source>
        <dbReference type="PROSITE" id="PS51360"/>
    </source>
</evidence>
<accession>A0AAD7VH66</accession>
<dbReference type="InterPro" id="IPR035445">
    <property type="entry name" value="GYF-like_dom_sf"/>
</dbReference>
<dbReference type="EMBL" id="JARAOO010000003">
    <property type="protein sequence ID" value="KAJ7975519.1"/>
    <property type="molecule type" value="Genomic_DNA"/>
</dbReference>
<gene>
    <name evidence="5" type="ORF">O6P43_005436</name>
</gene>
<evidence type="ECO:0000259" key="2">
    <source>
        <dbReference type="PROSITE" id="PS50829"/>
    </source>
</evidence>
<dbReference type="PROSITE" id="PS51360">
    <property type="entry name" value="PLUS3"/>
    <property type="match status" value="1"/>
</dbReference>
<dbReference type="SMART" id="SM00719">
    <property type="entry name" value="Plus3"/>
    <property type="match status" value="1"/>
</dbReference>
<dbReference type="KEGG" id="qsa:O6P43_005436"/>
<dbReference type="AlphaFoldDB" id="A0AAD7VH66"/>
<dbReference type="PANTHER" id="PTHR46851:SF11">
    <property type="entry name" value="GYF DOMAIN-CONTAINING PROTEIN"/>
    <property type="match status" value="1"/>
</dbReference>
<evidence type="ECO:0000313" key="5">
    <source>
        <dbReference type="EMBL" id="KAJ7975519.1"/>
    </source>
</evidence>
<organism evidence="5 6">
    <name type="scientific">Quillaja saponaria</name>
    <name type="common">Soap bark tree</name>
    <dbReference type="NCBI Taxonomy" id="32244"/>
    <lineage>
        <taxon>Eukaryota</taxon>
        <taxon>Viridiplantae</taxon>
        <taxon>Streptophyta</taxon>
        <taxon>Embryophyta</taxon>
        <taxon>Tracheophyta</taxon>
        <taxon>Spermatophyta</taxon>
        <taxon>Magnoliopsida</taxon>
        <taxon>eudicotyledons</taxon>
        <taxon>Gunneridae</taxon>
        <taxon>Pentapetalae</taxon>
        <taxon>rosids</taxon>
        <taxon>fabids</taxon>
        <taxon>Fabales</taxon>
        <taxon>Quillajaceae</taxon>
        <taxon>Quillaja</taxon>
    </lineage>
</organism>
<evidence type="ECO:0000256" key="1">
    <source>
        <dbReference type="SAM" id="MobiDB-lite"/>
    </source>
</evidence>
<dbReference type="InterPro" id="IPR003121">
    <property type="entry name" value="SWIB_MDM2_domain"/>
</dbReference>
<dbReference type="InterPro" id="IPR036885">
    <property type="entry name" value="SWIB_MDM2_dom_sf"/>
</dbReference>
<name>A0AAD7VH66_QUISA</name>
<sequence>MDYKFEAAPFEWVEEFNGQVNTPMRMKRKVRSKKKEFVGWGSKSLIDFLESIGKDTSKQISQYDVTAIINDYVNKNNLLHPDKKKRIICDEWLLTLFGRKTISRIKIYDMLESHYAENHEESEDDSQLSSDGEEYGLATSEKQRTSSERKTHPKKKVMENPKSCFAAIIPSNIKLVYLKRSLVEDLLKDPETFEGKVVGSFVRNKCDPNDYLQKNSHQLLQVTGIKKTSGTKDINPAILLQVSCVIKDISVGVLSDDNFSEEECVDLRQRVEDGLLKRPTVVEFEQKVRILHEDITNHWLIRELALLQNLIDRANEKGWRRDCTLFEYLERRQLLQTPIEQARLLSEVPEVIADDLEPESTTHDIPENLEQGKNSQNLLQTQHGQEWLLHGAPQVVADNLVPKATIPDIPDNVKQQNNSPRSILSGASAIPLCNMDGTVSNWTSHGANSAVVVPLQEQPKQPIEFTDKIHSETHPTRVESKMICQGAADKGVLTSTVIELSDDEDNEEPSAEIHVPLVQLDSPIWHYIDPQGDVQGPFSLTSLKRWSDAEYFSADFKVWRIGQNQDEAGLLTDILRQTFQID</sequence>
<feature type="domain" description="Plus3" evidence="3">
    <location>
        <begin position="167"/>
        <end position="296"/>
    </location>
</feature>
<dbReference type="InterPro" id="IPR004343">
    <property type="entry name" value="Plus-3_dom"/>
</dbReference>
<evidence type="ECO:0000259" key="4">
    <source>
        <dbReference type="PROSITE" id="PS51925"/>
    </source>
</evidence>
<dbReference type="InterPro" id="IPR036128">
    <property type="entry name" value="Plus3-like_sf"/>
</dbReference>
<dbReference type="Proteomes" id="UP001163823">
    <property type="component" value="Chromosome 3"/>
</dbReference>
<dbReference type="Gene3D" id="1.10.245.10">
    <property type="entry name" value="SWIB/MDM2 domain"/>
    <property type="match status" value="1"/>
</dbReference>
<keyword evidence="6" id="KW-1185">Reference proteome</keyword>
<dbReference type="InterPro" id="IPR003169">
    <property type="entry name" value="GYF"/>
</dbReference>
<feature type="compositionally biased region" description="Acidic residues" evidence="1">
    <location>
        <begin position="120"/>
        <end position="134"/>
    </location>
</feature>
<evidence type="ECO:0000313" key="6">
    <source>
        <dbReference type="Proteomes" id="UP001163823"/>
    </source>
</evidence>
<dbReference type="Pfam" id="PF03126">
    <property type="entry name" value="Plus-3"/>
    <property type="match status" value="1"/>
</dbReference>
<dbReference type="Pfam" id="PF02201">
    <property type="entry name" value="SWIB"/>
    <property type="match status" value="1"/>
</dbReference>
<dbReference type="SUPFAM" id="SSF159042">
    <property type="entry name" value="Plus3-like"/>
    <property type="match status" value="1"/>
</dbReference>
<dbReference type="CDD" id="cd10567">
    <property type="entry name" value="SWIB-MDM2_like"/>
    <property type="match status" value="1"/>
</dbReference>
<protein>
    <submittedName>
        <fullName evidence="5">Zinc finger CCCH domain protein</fullName>
    </submittedName>
</protein>
<dbReference type="PROSITE" id="PS51925">
    <property type="entry name" value="SWIB_MDM2"/>
    <property type="match status" value="1"/>
</dbReference>
<reference evidence="5" key="1">
    <citation type="journal article" date="2023" name="Science">
        <title>Elucidation of the pathway for biosynthesis of saponin adjuvants from the soapbark tree.</title>
        <authorList>
            <person name="Reed J."/>
            <person name="Orme A."/>
            <person name="El-Demerdash A."/>
            <person name="Owen C."/>
            <person name="Martin L.B.B."/>
            <person name="Misra R.C."/>
            <person name="Kikuchi S."/>
            <person name="Rejzek M."/>
            <person name="Martin A.C."/>
            <person name="Harkess A."/>
            <person name="Leebens-Mack J."/>
            <person name="Louveau T."/>
            <person name="Stephenson M.J."/>
            <person name="Osbourn A."/>
        </authorList>
    </citation>
    <scope>NUCLEOTIDE SEQUENCE</scope>
    <source>
        <strain evidence="5">S10</strain>
    </source>
</reference>
<dbReference type="Pfam" id="PF02213">
    <property type="entry name" value="GYF"/>
    <property type="match status" value="1"/>
</dbReference>
<proteinExistence type="predicted"/>
<feature type="domain" description="GYF" evidence="2">
    <location>
        <begin position="522"/>
        <end position="576"/>
    </location>
</feature>
<feature type="domain" description="DM2" evidence="4">
    <location>
        <begin position="37"/>
        <end position="117"/>
    </location>
</feature>
<feature type="region of interest" description="Disordered" evidence="1">
    <location>
        <begin position="118"/>
        <end position="157"/>
    </location>
</feature>
<dbReference type="SMART" id="SM00444">
    <property type="entry name" value="GYF"/>
    <property type="match status" value="1"/>
</dbReference>
<dbReference type="GO" id="GO:0003677">
    <property type="term" value="F:DNA binding"/>
    <property type="evidence" value="ECO:0007669"/>
    <property type="project" value="InterPro"/>
</dbReference>
<comment type="caution">
    <text evidence="5">The sequence shown here is derived from an EMBL/GenBank/DDBJ whole genome shotgun (WGS) entry which is preliminary data.</text>
</comment>
<dbReference type="PROSITE" id="PS50829">
    <property type="entry name" value="GYF"/>
    <property type="match status" value="1"/>
</dbReference>
<feature type="compositionally biased region" description="Basic and acidic residues" evidence="1">
    <location>
        <begin position="141"/>
        <end position="150"/>
    </location>
</feature>
<dbReference type="Pfam" id="PF25980">
    <property type="entry name" value="NERD_plant"/>
    <property type="match status" value="1"/>
</dbReference>
<dbReference type="SUPFAM" id="SSF55277">
    <property type="entry name" value="GYF domain"/>
    <property type="match status" value="1"/>
</dbReference>
<dbReference type="SUPFAM" id="SSF47592">
    <property type="entry name" value="SWIB/MDM2 domain"/>
    <property type="match status" value="1"/>
</dbReference>